<accession>A0A8S0X7C2</accession>
<feature type="transmembrane region" description="Helical" evidence="7">
    <location>
        <begin position="78"/>
        <end position="100"/>
    </location>
</feature>
<proteinExistence type="inferred from homology"/>
<dbReference type="KEGG" id="aacx:DEACI_4023"/>
<evidence type="ECO:0000256" key="1">
    <source>
        <dbReference type="ARBA" id="ARBA00004651"/>
    </source>
</evidence>
<dbReference type="EMBL" id="LR746496">
    <property type="protein sequence ID" value="CAA7603200.1"/>
    <property type="molecule type" value="Genomic_DNA"/>
</dbReference>
<evidence type="ECO:0000256" key="2">
    <source>
        <dbReference type="ARBA" id="ARBA00005262"/>
    </source>
</evidence>
<evidence type="ECO:0000256" key="3">
    <source>
        <dbReference type="ARBA" id="ARBA00022475"/>
    </source>
</evidence>
<keyword evidence="6 7" id="KW-0472">Membrane</keyword>
<comment type="subcellular location">
    <subcellularLocation>
        <location evidence="1">Cell membrane</location>
        <topology evidence="1">Multi-pass membrane protein</topology>
    </subcellularLocation>
</comment>
<dbReference type="Proteomes" id="UP000836597">
    <property type="component" value="Chromosome"/>
</dbReference>
<name>A0A8S0X7C2_9FIRM</name>
<dbReference type="InterPro" id="IPR052518">
    <property type="entry name" value="CHR_Transporter"/>
</dbReference>
<comment type="similarity">
    <text evidence="2">Belongs to the chromate ion transporter (CHR) (TC 2.A.51) family.</text>
</comment>
<keyword evidence="3" id="KW-1003">Cell membrane</keyword>
<keyword evidence="5 7" id="KW-1133">Transmembrane helix</keyword>
<dbReference type="Pfam" id="PF02417">
    <property type="entry name" value="Chromate_transp"/>
    <property type="match status" value="1"/>
</dbReference>
<reference evidence="8" key="1">
    <citation type="submission" date="2020-01" db="EMBL/GenBank/DDBJ databases">
        <authorList>
            <person name="Hornung B."/>
        </authorList>
    </citation>
    <scope>NUCLEOTIDE SEQUENCE</scope>
    <source>
        <strain evidence="8">PacBioINE</strain>
    </source>
</reference>
<sequence length="175" mass="18636">MLHNLWNLFVGFFRASNFGFGGGAVFIPLMQVEVVNRFHWLTNAQFADAVAAANALPGPVGTKIPGYVGYQIAGWPGALVGVLASIGPTALIVILLGGVLMKYANSPKLRAMLQGVRPVVVVLIAKTSLQMAMTSFSGWVTWAIALAAVIILYYTKVHPAVLIVSSLVLGLLVFR</sequence>
<feature type="transmembrane region" description="Helical" evidence="7">
    <location>
        <begin position="12"/>
        <end position="30"/>
    </location>
</feature>
<organism evidence="8">
    <name type="scientific">Acididesulfobacillus acetoxydans</name>
    <dbReference type="NCBI Taxonomy" id="1561005"/>
    <lineage>
        <taxon>Bacteria</taxon>
        <taxon>Bacillati</taxon>
        <taxon>Bacillota</taxon>
        <taxon>Clostridia</taxon>
        <taxon>Eubacteriales</taxon>
        <taxon>Peptococcaceae</taxon>
        <taxon>Acididesulfobacillus</taxon>
    </lineage>
</organism>
<evidence type="ECO:0000256" key="7">
    <source>
        <dbReference type="SAM" id="Phobius"/>
    </source>
</evidence>
<evidence type="ECO:0000256" key="4">
    <source>
        <dbReference type="ARBA" id="ARBA00022692"/>
    </source>
</evidence>
<feature type="transmembrane region" description="Helical" evidence="7">
    <location>
        <begin position="120"/>
        <end position="151"/>
    </location>
</feature>
<dbReference type="GO" id="GO:0015109">
    <property type="term" value="F:chromate transmembrane transporter activity"/>
    <property type="evidence" value="ECO:0007669"/>
    <property type="project" value="InterPro"/>
</dbReference>
<dbReference type="AlphaFoldDB" id="A0A8S0X7C2"/>
<dbReference type="PANTHER" id="PTHR43663:SF1">
    <property type="entry name" value="CHROMATE TRANSPORTER"/>
    <property type="match status" value="1"/>
</dbReference>
<gene>
    <name evidence="8" type="ORF">DEACI_4023</name>
</gene>
<evidence type="ECO:0000256" key="5">
    <source>
        <dbReference type="ARBA" id="ARBA00022989"/>
    </source>
</evidence>
<keyword evidence="4 7" id="KW-0812">Transmembrane</keyword>
<dbReference type="InterPro" id="IPR003370">
    <property type="entry name" value="Chromate_transpt"/>
</dbReference>
<dbReference type="PANTHER" id="PTHR43663">
    <property type="entry name" value="CHROMATE TRANSPORT PROTEIN-RELATED"/>
    <property type="match status" value="1"/>
</dbReference>
<evidence type="ECO:0000313" key="8">
    <source>
        <dbReference type="EMBL" id="CAA7603200.1"/>
    </source>
</evidence>
<evidence type="ECO:0000256" key="6">
    <source>
        <dbReference type="ARBA" id="ARBA00023136"/>
    </source>
</evidence>
<dbReference type="GO" id="GO:0005886">
    <property type="term" value="C:plasma membrane"/>
    <property type="evidence" value="ECO:0007669"/>
    <property type="project" value="UniProtKB-SubCell"/>
</dbReference>
<dbReference type="RefSeq" id="WP_240986454.1">
    <property type="nucleotide sequence ID" value="NZ_LR746496.1"/>
</dbReference>
<feature type="transmembrane region" description="Helical" evidence="7">
    <location>
        <begin position="157"/>
        <end position="174"/>
    </location>
</feature>
<protein>
    <submittedName>
        <fullName evidence="8">Chromate transporter</fullName>
    </submittedName>
</protein>